<feature type="region of interest" description="Disordered" evidence="1">
    <location>
        <begin position="237"/>
        <end position="534"/>
    </location>
</feature>
<accession>A0A292Q747</accession>
<dbReference type="InterPro" id="IPR011990">
    <property type="entry name" value="TPR-like_helical_dom_sf"/>
</dbReference>
<feature type="compositionally biased region" description="Basic and acidic residues" evidence="1">
    <location>
        <begin position="470"/>
        <end position="479"/>
    </location>
</feature>
<dbReference type="SMART" id="SM00028">
    <property type="entry name" value="TPR"/>
    <property type="match status" value="4"/>
</dbReference>
<dbReference type="InterPro" id="IPR053137">
    <property type="entry name" value="NLR-like"/>
</dbReference>
<feature type="region of interest" description="Disordered" evidence="1">
    <location>
        <begin position="196"/>
        <end position="220"/>
    </location>
</feature>
<dbReference type="InterPro" id="IPR019734">
    <property type="entry name" value="TPR_rpt"/>
</dbReference>
<sequence length="938" mass="102218">MSDQTSWESKFRPREIAAWEWEKVRDVFEELYIEQGQTLKMIRQHLAEEHGFYANETQYKKKIRKWDIQKNLSRDKMVAIVQLLDHRTAEGLSTMFSFNGKELSHERIDRSRKRFNLPGPDVPIEGEIQYEIEGVEYWDPEADTRALPHDTGCLAQPEPQASERLAPVGKQEMRSPSLLEVRVPLHEGVVYVAQGEIPTTRNPEQNGNYGAAYQPSDDDEFYAKPSSKFVPVNAEKLNQASKRPCNDSDAGGAVDNRKSRRTSRHCDNEDSSDVLPQPAHVIGNSNREGNESSSMPIPTPMPVERGGSLVSTSTSGEVGSPGLGLRVLSIRSAGSSSPEPPPSGPILGGGSPPLPPPEQRGSNISLPPFSKLEACSSLPPPRRAGPVSRASPPPLVRWGSGPPSPTVAWGPGLPPPPKQRKGSTLALALGQNPAPGLNDIDSSEPLGTGDYLGGDAVQVPGPVGPLVEPTTRRTPRDGYIHGAAGANESGPEPPPPPSPMSLVSVLSSLPPSPRHSPLHPQPPHHDSSSPEPAAASLLVPTSQEITRWLSAATRYSTRSWWNDLQDLGIPGAQSLENRLGRNHPETLYALGALATLYTTAGRDAEARELHRYVYDELRKLFGSTHPRTITAQHNLAGAYLAQGDYPAALAMAKEAVEHSKTVHGADHAETLSSSVQLGCVLSRLGELDEAMQIANSVVEAQQRKPGDMANRHITVSAKGLLGILLEKKGRHYHAKAILEEVLARQERLFGEDHPETLSAMDSLGTAYLSLGEPAKSEEILRRTVDLSTEKLGEKHPDTLTSKHNLVNALLKNRRFYAAKDLAGKVYAETRQVLGEEHVDTALSMVNQASALMGLEDVSSAVNILRATVDKLAVILPAGNYQVLMVKEKLARGLLDSLRFPEAERVMREVLVERKCALGDAHPETVRVKEWLSMCRARI</sequence>
<dbReference type="Pfam" id="PF13424">
    <property type="entry name" value="TPR_12"/>
    <property type="match status" value="2"/>
</dbReference>
<feature type="compositionally biased region" description="Low complexity" evidence="1">
    <location>
        <begin position="283"/>
        <end position="294"/>
    </location>
</feature>
<dbReference type="Proteomes" id="UP001412239">
    <property type="component" value="Unassembled WGS sequence"/>
</dbReference>
<feature type="compositionally biased region" description="Polar residues" evidence="1">
    <location>
        <begin position="197"/>
        <end position="208"/>
    </location>
</feature>
<dbReference type="Pfam" id="PF14420">
    <property type="entry name" value="Clr5"/>
    <property type="match status" value="1"/>
</dbReference>
<dbReference type="SUPFAM" id="SSF48452">
    <property type="entry name" value="TPR-like"/>
    <property type="match status" value="3"/>
</dbReference>
<evidence type="ECO:0000313" key="4">
    <source>
        <dbReference type="Proteomes" id="UP001412239"/>
    </source>
</evidence>
<dbReference type="Pfam" id="PF13374">
    <property type="entry name" value="TPR_10"/>
    <property type="match status" value="2"/>
</dbReference>
<dbReference type="PANTHER" id="PTHR46082:SF6">
    <property type="entry name" value="AAA+ ATPASE DOMAIN-CONTAINING PROTEIN-RELATED"/>
    <property type="match status" value="1"/>
</dbReference>
<name>A0A292Q747_9PEZI</name>
<proteinExistence type="predicted"/>
<dbReference type="EMBL" id="LN890958">
    <property type="protein sequence ID" value="CUS14517.1"/>
    <property type="molecule type" value="Genomic_DNA"/>
</dbReference>
<evidence type="ECO:0000313" key="3">
    <source>
        <dbReference type="EMBL" id="CUS14517.1"/>
    </source>
</evidence>
<organism evidence="3 4">
    <name type="scientific">Tuber aestivum</name>
    <name type="common">summer truffle</name>
    <dbReference type="NCBI Taxonomy" id="59557"/>
    <lineage>
        <taxon>Eukaryota</taxon>
        <taxon>Fungi</taxon>
        <taxon>Dikarya</taxon>
        <taxon>Ascomycota</taxon>
        <taxon>Pezizomycotina</taxon>
        <taxon>Pezizomycetes</taxon>
        <taxon>Pezizales</taxon>
        <taxon>Tuberaceae</taxon>
        <taxon>Tuber</taxon>
    </lineage>
</organism>
<keyword evidence="4" id="KW-1185">Reference proteome</keyword>
<evidence type="ECO:0000256" key="1">
    <source>
        <dbReference type="SAM" id="MobiDB-lite"/>
    </source>
</evidence>
<dbReference type="InterPro" id="IPR025676">
    <property type="entry name" value="Clr5_dom"/>
</dbReference>
<feature type="compositionally biased region" description="Low complexity" evidence="1">
    <location>
        <begin position="500"/>
        <end position="509"/>
    </location>
</feature>
<dbReference type="PANTHER" id="PTHR46082">
    <property type="entry name" value="ATP/GTP-BINDING PROTEIN-RELATED"/>
    <property type="match status" value="1"/>
</dbReference>
<reference evidence="3" key="1">
    <citation type="submission" date="2015-10" db="EMBL/GenBank/DDBJ databases">
        <authorList>
            <person name="Regsiter A."/>
            <person name="william w."/>
        </authorList>
    </citation>
    <scope>NUCLEOTIDE SEQUENCE</scope>
    <source>
        <strain evidence="3">Montdore</strain>
    </source>
</reference>
<dbReference type="Gene3D" id="1.25.40.10">
    <property type="entry name" value="Tetratricopeptide repeat domain"/>
    <property type="match status" value="2"/>
</dbReference>
<gene>
    <name evidence="3" type="ORF">GSTUAT00001394001</name>
</gene>
<feature type="non-terminal residue" evidence="3">
    <location>
        <position position="1"/>
    </location>
</feature>
<dbReference type="AlphaFoldDB" id="A0A292Q747"/>
<evidence type="ECO:0000259" key="2">
    <source>
        <dbReference type="Pfam" id="PF14420"/>
    </source>
</evidence>
<protein>
    <recommendedName>
        <fullName evidence="2">Clr5 domain-containing protein</fullName>
    </recommendedName>
</protein>
<feature type="domain" description="Clr5" evidence="2">
    <location>
        <begin position="19"/>
        <end position="70"/>
    </location>
</feature>